<accession>A0ABM9HCD8</accession>
<feature type="compositionally biased region" description="Basic and acidic residues" evidence="1">
    <location>
        <begin position="206"/>
        <end position="220"/>
    </location>
</feature>
<reference evidence="2 3" key="1">
    <citation type="submission" date="2022-09" db="EMBL/GenBank/DDBJ databases">
        <authorList>
            <person name="Kop L."/>
        </authorList>
    </citation>
    <scope>NUCLEOTIDE SEQUENCE [LARGE SCALE GENOMIC DNA]</scope>
    <source>
        <strain evidence="2 3">347</strain>
    </source>
</reference>
<dbReference type="Proteomes" id="UP001157733">
    <property type="component" value="Chromosome"/>
</dbReference>
<evidence type="ECO:0000256" key="1">
    <source>
        <dbReference type="SAM" id="MobiDB-lite"/>
    </source>
</evidence>
<gene>
    <name evidence="2" type="ORF">NSPWAT_0897</name>
</gene>
<evidence type="ECO:0000313" key="3">
    <source>
        <dbReference type="Proteomes" id="UP001157733"/>
    </source>
</evidence>
<name>A0ABM9HCD8_9BACT</name>
<feature type="region of interest" description="Disordered" evidence="1">
    <location>
        <begin position="198"/>
        <end position="220"/>
    </location>
</feature>
<organism evidence="2 3">
    <name type="scientific">Nitrospina watsonii</name>
    <dbReference type="NCBI Taxonomy" id="1323948"/>
    <lineage>
        <taxon>Bacteria</taxon>
        <taxon>Pseudomonadati</taxon>
        <taxon>Nitrospinota/Tectimicrobiota group</taxon>
        <taxon>Nitrospinota</taxon>
        <taxon>Nitrospinia</taxon>
        <taxon>Nitrospinales</taxon>
        <taxon>Nitrospinaceae</taxon>
        <taxon>Nitrospina</taxon>
    </lineage>
</organism>
<sequence>MLYFKMVWFNKFEEKMQKITEEEAIKILDPYRARIFECAQKGFESYRKNFSIFQWMYEPRTKAGIIRDHIVANIKGEFVETPGIGSIDVKGRFFLDIEGKVLLQFKKLNKNLMPSNFQTQQQTSIDFQWEVNEQFEFDEIPHELPVLTVGYIPNDLWTDVENWWITYSYAKSVEWHVPLLDIDDTLTNIETIPLEPVETPIGTRAKPKDNKNDEKEVNER</sequence>
<evidence type="ECO:0000313" key="2">
    <source>
        <dbReference type="EMBL" id="CAI2717756.1"/>
    </source>
</evidence>
<keyword evidence="3" id="KW-1185">Reference proteome</keyword>
<dbReference type="EMBL" id="OX336137">
    <property type="protein sequence ID" value="CAI2717756.1"/>
    <property type="molecule type" value="Genomic_DNA"/>
</dbReference>
<protein>
    <submittedName>
        <fullName evidence="2">Uncharacterized protein</fullName>
    </submittedName>
</protein>
<proteinExistence type="predicted"/>